<sequence length="164" mass="18417">MASVEQFLRSKLSQTVWSTQATASVYDAIATMSHRQVGALIVAHEGRMAGIVTERDYARKVVLMDRSSRNTQVREIMSTTVRYVSPQQSTDECMALMTEHRIRYLPVIMAGQVIGMVSIGDLVKSQMAEQERTIQQLVRYIHGHGFQRGHGELKTQSAANYVSQ</sequence>
<dbReference type="PANTHER" id="PTHR43080">
    <property type="entry name" value="CBS DOMAIN-CONTAINING PROTEIN CBSX3, MITOCHONDRIAL"/>
    <property type="match status" value="1"/>
</dbReference>
<dbReference type="InterPro" id="IPR044725">
    <property type="entry name" value="CBSX3_CBS_dom"/>
</dbReference>
<evidence type="ECO:0000313" key="5">
    <source>
        <dbReference type="Proteomes" id="UP000826462"/>
    </source>
</evidence>
<dbReference type="InterPro" id="IPR051257">
    <property type="entry name" value="Diverse_CBS-Domain"/>
</dbReference>
<evidence type="ECO:0000256" key="2">
    <source>
        <dbReference type="PROSITE-ProRule" id="PRU00703"/>
    </source>
</evidence>
<accession>A0ABX8UHA3</accession>
<evidence type="ECO:0000256" key="1">
    <source>
        <dbReference type="ARBA" id="ARBA00023122"/>
    </source>
</evidence>
<protein>
    <submittedName>
        <fullName evidence="4">CBS domain-containing protein</fullName>
    </submittedName>
</protein>
<organism evidence="4 5">
    <name type="scientific">Paraburkholderia edwinii</name>
    <dbReference type="NCBI Taxonomy" id="2861782"/>
    <lineage>
        <taxon>Bacteria</taxon>
        <taxon>Pseudomonadati</taxon>
        <taxon>Pseudomonadota</taxon>
        <taxon>Betaproteobacteria</taxon>
        <taxon>Burkholderiales</taxon>
        <taxon>Burkholderiaceae</taxon>
        <taxon>Paraburkholderia</taxon>
    </lineage>
</organism>
<feature type="domain" description="CBS" evidence="3">
    <location>
        <begin position="77"/>
        <end position="134"/>
    </location>
</feature>
<dbReference type="CDD" id="cd04623">
    <property type="entry name" value="CBS_pair_bac_euk"/>
    <property type="match status" value="1"/>
</dbReference>
<name>A0ABX8UHA3_9BURK</name>
<reference evidence="4 5" key="1">
    <citation type="submission" date="2021-07" db="EMBL/GenBank/DDBJ databases">
        <title>Paraburkholderia edwinii protects Aspergillus sp. from phenazines by acting as a toxin sponge.</title>
        <authorList>
            <person name="Dahlstrom K.M."/>
            <person name="Newman D.K."/>
        </authorList>
    </citation>
    <scope>NUCLEOTIDE SEQUENCE [LARGE SCALE GENOMIC DNA]</scope>
    <source>
        <strain evidence="4 5">Pe01</strain>
    </source>
</reference>
<dbReference type="PANTHER" id="PTHR43080:SF2">
    <property type="entry name" value="CBS DOMAIN-CONTAINING PROTEIN"/>
    <property type="match status" value="1"/>
</dbReference>
<dbReference type="RefSeq" id="WP_219797705.1">
    <property type="nucleotide sequence ID" value="NZ_CP080095.1"/>
</dbReference>
<dbReference type="SUPFAM" id="SSF54631">
    <property type="entry name" value="CBS-domain pair"/>
    <property type="match status" value="1"/>
</dbReference>
<dbReference type="InterPro" id="IPR046342">
    <property type="entry name" value="CBS_dom_sf"/>
</dbReference>
<dbReference type="EMBL" id="CP080095">
    <property type="protein sequence ID" value="QYD68312.1"/>
    <property type="molecule type" value="Genomic_DNA"/>
</dbReference>
<gene>
    <name evidence="4" type="ORF">KZJ38_18950</name>
</gene>
<dbReference type="InterPro" id="IPR000644">
    <property type="entry name" value="CBS_dom"/>
</dbReference>
<dbReference type="Pfam" id="PF00571">
    <property type="entry name" value="CBS"/>
    <property type="match status" value="2"/>
</dbReference>
<evidence type="ECO:0000313" key="4">
    <source>
        <dbReference type="EMBL" id="QYD68312.1"/>
    </source>
</evidence>
<dbReference type="Gene3D" id="3.10.580.10">
    <property type="entry name" value="CBS-domain"/>
    <property type="match status" value="1"/>
</dbReference>
<feature type="domain" description="CBS" evidence="3">
    <location>
        <begin position="12"/>
        <end position="68"/>
    </location>
</feature>
<dbReference type="PROSITE" id="PS51371">
    <property type="entry name" value="CBS"/>
    <property type="match status" value="2"/>
</dbReference>
<keyword evidence="1 2" id="KW-0129">CBS domain</keyword>
<dbReference type="SMART" id="SM00116">
    <property type="entry name" value="CBS"/>
    <property type="match status" value="2"/>
</dbReference>
<evidence type="ECO:0000259" key="3">
    <source>
        <dbReference type="PROSITE" id="PS51371"/>
    </source>
</evidence>
<dbReference type="Proteomes" id="UP000826462">
    <property type="component" value="Chromosome 1"/>
</dbReference>
<proteinExistence type="predicted"/>
<keyword evidence="5" id="KW-1185">Reference proteome</keyword>